<dbReference type="Pfam" id="PF16264">
    <property type="entry name" value="SatD"/>
    <property type="match status" value="1"/>
</dbReference>
<accession>A0A1I1WAA6</accession>
<dbReference type="eggNOG" id="COG1846">
    <property type="taxonomic scope" value="Bacteria"/>
</dbReference>
<dbReference type="InParanoid" id="A0A1I1WAA6"/>
<dbReference type="RefSeq" id="WP_010528153.1">
    <property type="nucleotide sequence ID" value="NZ_AFSL01000073.1"/>
</dbReference>
<protein>
    <submittedName>
        <fullName evidence="1">SatD family (SatD)</fullName>
    </submittedName>
</protein>
<organism evidence="1 2">
    <name type="scientific">Thermophagus xiamenensis</name>
    <dbReference type="NCBI Taxonomy" id="385682"/>
    <lineage>
        <taxon>Bacteria</taxon>
        <taxon>Pseudomonadati</taxon>
        <taxon>Bacteroidota</taxon>
        <taxon>Bacteroidia</taxon>
        <taxon>Marinilabiliales</taxon>
        <taxon>Marinilabiliaceae</taxon>
        <taxon>Thermophagus</taxon>
    </lineage>
</organism>
<dbReference type="OrthoDB" id="7064118at2"/>
<dbReference type="AlphaFoldDB" id="A0A1I1WAA6"/>
<gene>
    <name evidence="1" type="ORF">SAMN05444380_10423</name>
</gene>
<dbReference type="Proteomes" id="UP000181976">
    <property type="component" value="Unassembled WGS sequence"/>
</dbReference>
<name>A0A1I1WAA6_9BACT</name>
<keyword evidence="2" id="KW-1185">Reference proteome</keyword>
<reference evidence="1 2" key="1">
    <citation type="submission" date="2016-10" db="EMBL/GenBank/DDBJ databases">
        <authorList>
            <person name="de Groot N.N."/>
        </authorList>
    </citation>
    <scope>NUCLEOTIDE SEQUENCE [LARGE SCALE GENOMIC DNA]</scope>
    <source>
        <strain evidence="1 2">DSM 19012</strain>
    </source>
</reference>
<evidence type="ECO:0000313" key="1">
    <source>
        <dbReference type="EMBL" id="SFD92135.1"/>
    </source>
</evidence>
<proteinExistence type="predicted"/>
<dbReference type="InterPro" id="IPR032580">
    <property type="entry name" value="SatD"/>
</dbReference>
<dbReference type="EMBL" id="FONA01000004">
    <property type="protein sequence ID" value="SFD92135.1"/>
    <property type="molecule type" value="Genomic_DNA"/>
</dbReference>
<dbReference type="STRING" id="385682.SAMN05444380_10423"/>
<sequence length="200" mass="22700">MKRAVITGDIIRSREKKTENWIKNLKSVLAHHGKAFSEWEIFRGDSFQLMVEPLYALMATFHIKASMKCVSELDVRMAIGVGEVTHLSARITESNGPAFIYSGECFDDLKKQTLAIKTGHRETDKTLNMMFKLAMLTANNWSPKVATVIKTFLEHPGSNQKELAQRLNISQSNASEALKRGGFNEMMQLDEFYREKIANI</sequence>
<evidence type="ECO:0000313" key="2">
    <source>
        <dbReference type="Proteomes" id="UP000181976"/>
    </source>
</evidence>